<proteinExistence type="predicted"/>
<organism evidence="1 2">
    <name type="scientific">Metarhizium album (strain ARSEF 1941)</name>
    <dbReference type="NCBI Taxonomy" id="1081103"/>
    <lineage>
        <taxon>Eukaryota</taxon>
        <taxon>Fungi</taxon>
        <taxon>Dikarya</taxon>
        <taxon>Ascomycota</taxon>
        <taxon>Pezizomycotina</taxon>
        <taxon>Sordariomycetes</taxon>
        <taxon>Hypocreomycetidae</taxon>
        <taxon>Hypocreales</taxon>
        <taxon>Clavicipitaceae</taxon>
        <taxon>Metarhizium</taxon>
    </lineage>
</organism>
<reference evidence="1 2" key="1">
    <citation type="journal article" date="2014" name="Proc. Natl. Acad. Sci. U.S.A.">
        <title>Trajectory and genomic determinants of fungal-pathogen speciation and host adaptation.</title>
        <authorList>
            <person name="Hu X."/>
            <person name="Xiao G."/>
            <person name="Zheng P."/>
            <person name="Shang Y."/>
            <person name="Su Y."/>
            <person name="Zhang X."/>
            <person name="Liu X."/>
            <person name="Zhan S."/>
            <person name="St Leger R.J."/>
            <person name="Wang C."/>
        </authorList>
    </citation>
    <scope>NUCLEOTIDE SEQUENCE [LARGE SCALE GENOMIC DNA]</scope>
    <source>
        <strain evidence="1 2">ARSEF 1941</strain>
    </source>
</reference>
<dbReference type="Proteomes" id="UP000030816">
    <property type="component" value="Unassembled WGS sequence"/>
</dbReference>
<dbReference type="GeneID" id="63734772"/>
<gene>
    <name evidence="1" type="ORF">MAM_00317</name>
</gene>
<dbReference type="EMBL" id="AZHE01000001">
    <property type="protein sequence ID" value="KHO01316.1"/>
    <property type="molecule type" value="Genomic_DNA"/>
</dbReference>
<comment type="caution">
    <text evidence="1">The sequence shown here is derived from an EMBL/GenBank/DDBJ whole genome shotgun (WGS) entry which is preliminary data.</text>
</comment>
<evidence type="ECO:0000313" key="2">
    <source>
        <dbReference type="Proteomes" id="UP000030816"/>
    </source>
</evidence>
<dbReference type="RefSeq" id="XP_040682381.1">
    <property type="nucleotide sequence ID" value="XM_040819116.1"/>
</dbReference>
<sequence length="135" mass="15513">MLEKCVIPINYRTYLRLRAETLMVSGVRGNELMQPYSLRVGANSRLDDVFERNYRPKHTRTYLPGIAWKDLAGAIARDATTSQAATVLVRRDPNAPVYITQDDLDSLEQRRDITELGKQFDSIKNDEPKQELMVK</sequence>
<protein>
    <submittedName>
        <fullName evidence="1">Uncharacterized protein</fullName>
    </submittedName>
</protein>
<dbReference type="OrthoDB" id="5243844at2759"/>
<accession>A0A0B2X7R1</accession>
<keyword evidence="2" id="KW-1185">Reference proteome</keyword>
<dbReference type="AlphaFoldDB" id="A0A0B2X7R1"/>
<dbReference type="HOGENOM" id="CLU_1886231_0_0_1"/>
<name>A0A0B2X7R1_METAS</name>
<evidence type="ECO:0000313" key="1">
    <source>
        <dbReference type="EMBL" id="KHO01316.1"/>
    </source>
</evidence>